<gene>
    <name evidence="3" type="ORF">C7459_103177</name>
</gene>
<sequence>MNEVHRRLAALHALADTIESEQHALLSLIMATTKRRHAIAAGEIQLAIRRLRAFGEILPWLIDREPVGTVGIMFPSNATLSNPVNTIGTAYLAGNRVRARFPSGLREWGDRLQDLILTHLDGVVFERESGAEFLHGVAEDPDTKVVIVFGDDVWAVEYEERMRSTQTKFIFEGPGKDPFVVLDDADVELAAAHAVYAGYYNAGQACTSPERFYVQSGVYDKFLARVVELTRGQTVGDPQLQSTGIGPILSRRVAQRIEEQWQDALNRGAKVETGGQIETGTLQDGSAAFFVHPTVVTDVNHSMKIMQDETFGPVIAIQRVRNWEEALQLASDSPFGLTASLYGGGSDEVAELERSHGAVFHNETWLHYYGRNLHAPYGGRKRSGWVWEHVNGAFIRREGVRTNALEFSQPRSRVEV</sequence>
<dbReference type="RefSeq" id="WP_170119269.1">
    <property type="nucleotide sequence ID" value="NZ_QGGL01000003.1"/>
</dbReference>
<evidence type="ECO:0000313" key="4">
    <source>
        <dbReference type="Proteomes" id="UP000245634"/>
    </source>
</evidence>
<protein>
    <submittedName>
        <fullName evidence="3">Succinate-semialdehyde dehydrogenase/glutarate-semialdehyde dehydrogenase</fullName>
    </submittedName>
</protein>
<organism evidence="3 4">
    <name type="scientific">Tumebacillus permanentifrigoris</name>
    <dbReference type="NCBI Taxonomy" id="378543"/>
    <lineage>
        <taxon>Bacteria</taxon>
        <taxon>Bacillati</taxon>
        <taxon>Bacillota</taxon>
        <taxon>Bacilli</taxon>
        <taxon>Bacillales</taxon>
        <taxon>Alicyclobacillaceae</taxon>
        <taxon>Tumebacillus</taxon>
    </lineage>
</organism>
<dbReference type="EMBL" id="QGGL01000003">
    <property type="protein sequence ID" value="PWK15637.1"/>
    <property type="molecule type" value="Genomic_DNA"/>
</dbReference>
<dbReference type="SUPFAM" id="SSF53720">
    <property type="entry name" value="ALDH-like"/>
    <property type="match status" value="1"/>
</dbReference>
<feature type="domain" description="Aldehyde dehydrogenase" evidence="2">
    <location>
        <begin position="4"/>
        <end position="385"/>
    </location>
</feature>
<dbReference type="InterPro" id="IPR016163">
    <property type="entry name" value="Ald_DH_C"/>
</dbReference>
<dbReference type="AlphaFoldDB" id="A0A316DBW7"/>
<dbReference type="InterPro" id="IPR016162">
    <property type="entry name" value="Ald_DH_N"/>
</dbReference>
<dbReference type="PANTHER" id="PTHR11699">
    <property type="entry name" value="ALDEHYDE DEHYDROGENASE-RELATED"/>
    <property type="match status" value="1"/>
</dbReference>
<comment type="caution">
    <text evidence="3">The sequence shown here is derived from an EMBL/GenBank/DDBJ whole genome shotgun (WGS) entry which is preliminary data.</text>
</comment>
<keyword evidence="1" id="KW-0560">Oxidoreductase</keyword>
<dbReference type="InterPro" id="IPR016161">
    <property type="entry name" value="Ald_DH/histidinol_DH"/>
</dbReference>
<name>A0A316DBW7_9BACL</name>
<evidence type="ECO:0000259" key="2">
    <source>
        <dbReference type="Pfam" id="PF00171"/>
    </source>
</evidence>
<evidence type="ECO:0000313" key="3">
    <source>
        <dbReference type="EMBL" id="PWK15637.1"/>
    </source>
</evidence>
<dbReference type="Proteomes" id="UP000245634">
    <property type="component" value="Unassembled WGS sequence"/>
</dbReference>
<dbReference type="InterPro" id="IPR015590">
    <property type="entry name" value="Aldehyde_DH_dom"/>
</dbReference>
<keyword evidence="4" id="KW-1185">Reference proteome</keyword>
<reference evidence="3 4" key="1">
    <citation type="submission" date="2018-05" db="EMBL/GenBank/DDBJ databases">
        <title>Genomic Encyclopedia of Type Strains, Phase IV (KMG-IV): sequencing the most valuable type-strain genomes for metagenomic binning, comparative biology and taxonomic classification.</title>
        <authorList>
            <person name="Goeker M."/>
        </authorList>
    </citation>
    <scope>NUCLEOTIDE SEQUENCE [LARGE SCALE GENOMIC DNA]</scope>
    <source>
        <strain evidence="3 4">DSM 18773</strain>
    </source>
</reference>
<evidence type="ECO:0000256" key="1">
    <source>
        <dbReference type="ARBA" id="ARBA00023002"/>
    </source>
</evidence>
<dbReference type="Gene3D" id="3.40.605.10">
    <property type="entry name" value="Aldehyde Dehydrogenase, Chain A, domain 1"/>
    <property type="match status" value="1"/>
</dbReference>
<dbReference type="Pfam" id="PF00171">
    <property type="entry name" value="Aldedh"/>
    <property type="match status" value="1"/>
</dbReference>
<proteinExistence type="predicted"/>
<dbReference type="GO" id="GO:0016620">
    <property type="term" value="F:oxidoreductase activity, acting on the aldehyde or oxo group of donors, NAD or NADP as acceptor"/>
    <property type="evidence" value="ECO:0007669"/>
    <property type="project" value="InterPro"/>
</dbReference>
<dbReference type="Gene3D" id="3.40.309.10">
    <property type="entry name" value="Aldehyde Dehydrogenase, Chain A, domain 2"/>
    <property type="match status" value="1"/>
</dbReference>
<accession>A0A316DBW7</accession>